<dbReference type="Pfam" id="PF02878">
    <property type="entry name" value="PGM_PMM_I"/>
    <property type="match status" value="1"/>
</dbReference>
<accession>A0A3P3RC31</accession>
<dbReference type="OrthoDB" id="10363at2157"/>
<dbReference type="PANTHER" id="PTHR43771">
    <property type="entry name" value="PHOSPHOMANNOMUTASE"/>
    <property type="match status" value="1"/>
</dbReference>
<dbReference type="Pfam" id="PF00408">
    <property type="entry name" value="PGM_PMM_IV"/>
    <property type="match status" value="1"/>
</dbReference>
<organism evidence="11 12">
    <name type="scientific">Halocatena pleomorpha</name>
    <dbReference type="NCBI Taxonomy" id="1785090"/>
    <lineage>
        <taxon>Archaea</taxon>
        <taxon>Methanobacteriati</taxon>
        <taxon>Methanobacteriota</taxon>
        <taxon>Stenosarchaea group</taxon>
        <taxon>Halobacteria</taxon>
        <taxon>Halobacteriales</taxon>
        <taxon>Natronomonadaceae</taxon>
        <taxon>Halocatena</taxon>
    </lineage>
</organism>
<dbReference type="GO" id="GO:0005975">
    <property type="term" value="P:carbohydrate metabolic process"/>
    <property type="evidence" value="ECO:0007669"/>
    <property type="project" value="InterPro"/>
</dbReference>
<gene>
    <name evidence="11" type="ORF">EIK79_08520</name>
</gene>
<evidence type="ECO:0000256" key="3">
    <source>
        <dbReference type="ARBA" id="ARBA00022553"/>
    </source>
</evidence>
<dbReference type="PANTHER" id="PTHR43771:SF2">
    <property type="entry name" value="PHOSPHOMANNOMUTASE_PHOSPHOGLUCOMUTASE"/>
    <property type="match status" value="1"/>
</dbReference>
<dbReference type="Gene3D" id="3.30.310.50">
    <property type="entry name" value="Alpha-D-phosphohexomutase, C-terminal domain"/>
    <property type="match status" value="1"/>
</dbReference>
<evidence type="ECO:0000256" key="6">
    <source>
        <dbReference type="ARBA" id="ARBA00023235"/>
    </source>
</evidence>
<dbReference type="Proteomes" id="UP000282322">
    <property type="component" value="Unassembled WGS sequence"/>
</dbReference>
<feature type="domain" description="Alpha-D-phosphohexomutase alpha/beta/alpha" evidence="9">
    <location>
        <begin position="2"/>
        <end position="121"/>
    </location>
</feature>
<dbReference type="RefSeq" id="WP_124954700.1">
    <property type="nucleotide sequence ID" value="NZ_RRCH01000017.1"/>
</dbReference>
<protein>
    <submittedName>
        <fullName evidence="11">Phosphomannomutase</fullName>
    </submittedName>
</protein>
<evidence type="ECO:0000256" key="7">
    <source>
        <dbReference type="RuleBase" id="RU004326"/>
    </source>
</evidence>
<dbReference type="InterPro" id="IPR036900">
    <property type="entry name" value="A-D-PHexomutase_C_sf"/>
</dbReference>
<comment type="cofactor">
    <cofactor evidence="1">
        <name>Mg(2+)</name>
        <dbReference type="ChEBI" id="CHEBI:18420"/>
    </cofactor>
</comment>
<feature type="domain" description="Alpha-D-phosphohexomutase alpha/beta/alpha" evidence="10">
    <location>
        <begin position="174"/>
        <end position="259"/>
    </location>
</feature>
<dbReference type="GO" id="GO:0016868">
    <property type="term" value="F:intramolecular phosphotransferase activity"/>
    <property type="evidence" value="ECO:0007669"/>
    <property type="project" value="InterPro"/>
</dbReference>
<dbReference type="InterPro" id="IPR005845">
    <property type="entry name" value="A-D-PHexomutase_a/b/a-II"/>
</dbReference>
<dbReference type="InterPro" id="IPR005843">
    <property type="entry name" value="A-D-PHexomutase_C"/>
</dbReference>
<keyword evidence="5 7" id="KW-0460">Magnesium</keyword>
<comment type="caution">
    <text evidence="11">The sequence shown here is derived from an EMBL/GenBank/DDBJ whole genome shotgun (WGS) entry which is preliminary data.</text>
</comment>
<evidence type="ECO:0000259" key="9">
    <source>
        <dbReference type="Pfam" id="PF02878"/>
    </source>
</evidence>
<feature type="domain" description="Alpha-D-phosphohexomutase C-terminal" evidence="8">
    <location>
        <begin position="395"/>
        <end position="463"/>
    </location>
</feature>
<dbReference type="PRINTS" id="PR00509">
    <property type="entry name" value="PGMPMM"/>
</dbReference>
<dbReference type="InterPro" id="IPR005841">
    <property type="entry name" value="Alpha-D-phosphohexomutase_SF"/>
</dbReference>
<dbReference type="InterPro" id="IPR005844">
    <property type="entry name" value="A-D-PHexomutase_a/b/a-I"/>
</dbReference>
<dbReference type="Gene3D" id="3.40.120.10">
    <property type="entry name" value="Alpha-D-Glucose-1,6-Bisphosphate, subunit A, domain 3"/>
    <property type="match status" value="3"/>
</dbReference>
<evidence type="ECO:0000313" key="11">
    <source>
        <dbReference type="EMBL" id="RRJ31042.1"/>
    </source>
</evidence>
<keyword evidence="6" id="KW-0413">Isomerase</keyword>
<proteinExistence type="inferred from homology"/>
<sequence length="479" mass="50683">MSLFGTAGIRGDAQKSVTPSLALTVGQAVGQEATEVVIARDGRETGTALAGAVESGVTSGGARALRAGQLPTPALAYASRGRHGVMLTASHNPPPDNGIKLFVDGEEFDAEREARIEERVADGLRPVEWDAWGVTERFQALSTYRQAVVDYARAVGTDARSYADGETGATGIDLNGLTVVVDCANGMASLATPQVLRELGAHVVALNANVDGHFPGRPSKPTPVTLSDLREFVGGYDDPVVGIGHDGDADRIVIVDGTGAVVHEDTVLAILAEHYTHASDASDPVVVTTPNASDRIDERVKAVGGRTERVRLGYLHDGIAAVQADGGSVVFAGEPWKHIHPGFGSWIDGVTSAAVVSVLIATAAEKPDDPQVEGGRNGLAVLRDPITERPYRKENVACPDEHKRRAMERVPQRLSEQFPTATMNEEHGVRLAFDDGGWTLVRPSGTEPYIRVYAESTGVDELVDTVTTVVDRAVSDARN</sequence>
<dbReference type="SUPFAM" id="SSF55957">
    <property type="entry name" value="Phosphoglucomutase, C-terminal domain"/>
    <property type="match status" value="1"/>
</dbReference>
<dbReference type="SUPFAM" id="SSF53738">
    <property type="entry name" value="Phosphoglucomutase, first 3 domains"/>
    <property type="match status" value="3"/>
</dbReference>
<dbReference type="AlphaFoldDB" id="A0A3P3RC31"/>
<dbReference type="EMBL" id="RRCH01000017">
    <property type="protein sequence ID" value="RRJ31042.1"/>
    <property type="molecule type" value="Genomic_DNA"/>
</dbReference>
<name>A0A3P3RC31_9EURY</name>
<evidence type="ECO:0000256" key="4">
    <source>
        <dbReference type="ARBA" id="ARBA00022723"/>
    </source>
</evidence>
<comment type="similarity">
    <text evidence="2 7">Belongs to the phosphohexose mutase family.</text>
</comment>
<keyword evidence="3" id="KW-0597">Phosphoprotein</keyword>
<evidence type="ECO:0000256" key="1">
    <source>
        <dbReference type="ARBA" id="ARBA00001946"/>
    </source>
</evidence>
<evidence type="ECO:0000313" key="12">
    <source>
        <dbReference type="Proteomes" id="UP000282322"/>
    </source>
</evidence>
<evidence type="ECO:0000259" key="8">
    <source>
        <dbReference type="Pfam" id="PF00408"/>
    </source>
</evidence>
<keyword evidence="4 7" id="KW-0479">Metal-binding</keyword>
<keyword evidence="12" id="KW-1185">Reference proteome</keyword>
<dbReference type="GO" id="GO:0000287">
    <property type="term" value="F:magnesium ion binding"/>
    <property type="evidence" value="ECO:0007669"/>
    <property type="project" value="InterPro"/>
</dbReference>
<reference evidence="11 12" key="1">
    <citation type="submission" date="2018-11" db="EMBL/GenBank/DDBJ databases">
        <title>Taxonoimc description of Halomarina strain SPP-AMP-1.</title>
        <authorList>
            <person name="Pal Y."/>
            <person name="Srinivasana K."/>
            <person name="Verma A."/>
            <person name="Kumar P."/>
        </authorList>
    </citation>
    <scope>NUCLEOTIDE SEQUENCE [LARGE SCALE GENOMIC DNA]</scope>
    <source>
        <strain evidence="11 12">SPP-AMP-1</strain>
    </source>
</reference>
<dbReference type="InterPro" id="IPR016066">
    <property type="entry name" value="A-D-PHexomutase_CS"/>
</dbReference>
<evidence type="ECO:0000259" key="10">
    <source>
        <dbReference type="Pfam" id="PF02879"/>
    </source>
</evidence>
<dbReference type="PROSITE" id="PS00710">
    <property type="entry name" value="PGM_PMM"/>
    <property type="match status" value="1"/>
</dbReference>
<dbReference type="Pfam" id="PF02879">
    <property type="entry name" value="PGM_PMM_II"/>
    <property type="match status" value="1"/>
</dbReference>
<dbReference type="InterPro" id="IPR016055">
    <property type="entry name" value="A-D-PHexomutase_a/b/a-I/II/III"/>
</dbReference>
<evidence type="ECO:0000256" key="2">
    <source>
        <dbReference type="ARBA" id="ARBA00010231"/>
    </source>
</evidence>
<evidence type="ECO:0000256" key="5">
    <source>
        <dbReference type="ARBA" id="ARBA00022842"/>
    </source>
</evidence>